<organism evidence="1">
    <name type="scientific">marine metagenome</name>
    <dbReference type="NCBI Taxonomy" id="408172"/>
    <lineage>
        <taxon>unclassified sequences</taxon>
        <taxon>metagenomes</taxon>
        <taxon>ecological metagenomes</taxon>
    </lineage>
</organism>
<dbReference type="EMBL" id="UINC01026611">
    <property type="protein sequence ID" value="SVB04370.1"/>
    <property type="molecule type" value="Genomic_DNA"/>
</dbReference>
<sequence>MAGYLIPLVSSTKVDDGLIRVPLIVE</sequence>
<proteinExistence type="predicted"/>
<dbReference type="AlphaFoldDB" id="A0A382AS51"/>
<evidence type="ECO:0000313" key="1">
    <source>
        <dbReference type="EMBL" id="SVB04370.1"/>
    </source>
</evidence>
<accession>A0A382AS51</accession>
<protein>
    <submittedName>
        <fullName evidence="1">Uncharacterized protein</fullName>
    </submittedName>
</protein>
<reference evidence="1" key="1">
    <citation type="submission" date="2018-05" db="EMBL/GenBank/DDBJ databases">
        <authorList>
            <person name="Lanie J.A."/>
            <person name="Ng W.-L."/>
            <person name="Kazmierczak K.M."/>
            <person name="Andrzejewski T.M."/>
            <person name="Davidsen T.M."/>
            <person name="Wayne K.J."/>
            <person name="Tettelin H."/>
            <person name="Glass J.I."/>
            <person name="Rusch D."/>
            <person name="Podicherti R."/>
            <person name="Tsui H.-C.T."/>
            <person name="Winkler M.E."/>
        </authorList>
    </citation>
    <scope>NUCLEOTIDE SEQUENCE</scope>
</reference>
<gene>
    <name evidence="1" type="ORF">METZ01_LOCUS157224</name>
</gene>
<name>A0A382AS51_9ZZZZ</name>